<reference evidence="1" key="1">
    <citation type="submission" date="2020-05" db="EMBL/GenBank/DDBJ databases">
        <authorList>
            <person name="Chiriac C."/>
            <person name="Salcher M."/>
            <person name="Ghai R."/>
            <person name="Kavagutti S V."/>
        </authorList>
    </citation>
    <scope>NUCLEOTIDE SEQUENCE</scope>
</reference>
<proteinExistence type="predicted"/>
<dbReference type="EMBL" id="LR798199">
    <property type="protein sequence ID" value="CAB5156188.1"/>
    <property type="molecule type" value="Genomic_DNA"/>
</dbReference>
<accession>A0A6J7WDZ2</accession>
<gene>
    <name evidence="1" type="ORF">UFOVP150_53</name>
</gene>
<name>A0A6J7WDZ2_9CAUD</name>
<evidence type="ECO:0000313" key="1">
    <source>
        <dbReference type="EMBL" id="CAB5156188.1"/>
    </source>
</evidence>
<protein>
    <submittedName>
        <fullName evidence="1">Uncharacterized protein</fullName>
    </submittedName>
</protein>
<organism evidence="1">
    <name type="scientific">uncultured Caudovirales phage</name>
    <dbReference type="NCBI Taxonomy" id="2100421"/>
    <lineage>
        <taxon>Viruses</taxon>
        <taxon>Duplodnaviria</taxon>
        <taxon>Heunggongvirae</taxon>
        <taxon>Uroviricota</taxon>
        <taxon>Caudoviricetes</taxon>
        <taxon>Peduoviridae</taxon>
        <taxon>Maltschvirus</taxon>
        <taxon>Maltschvirus maltsch</taxon>
    </lineage>
</organism>
<sequence length="89" mass="10231">MDYEIAEFQSGDFIVFCQYRLLDGEVDIFINAVYVNSSDIDLLNYLSPEALREIESDIQDQVADGSFPEFSPFAKADDDYYDYITGARF</sequence>